<feature type="compositionally biased region" description="Polar residues" evidence="10">
    <location>
        <begin position="1553"/>
        <end position="1567"/>
    </location>
</feature>
<dbReference type="GO" id="GO:0008017">
    <property type="term" value="F:microtubule binding"/>
    <property type="evidence" value="ECO:0007669"/>
    <property type="project" value="InterPro"/>
</dbReference>
<accession>A0A9W7A1K7</accession>
<feature type="compositionally biased region" description="Basic and acidic residues" evidence="10">
    <location>
        <begin position="999"/>
        <end position="1018"/>
    </location>
</feature>
<feature type="compositionally biased region" description="Basic and acidic residues" evidence="10">
    <location>
        <begin position="1586"/>
        <end position="1597"/>
    </location>
</feature>
<dbReference type="GO" id="GO:0007018">
    <property type="term" value="P:microtubule-based movement"/>
    <property type="evidence" value="ECO:0007669"/>
    <property type="project" value="InterPro"/>
</dbReference>
<evidence type="ECO:0000313" key="12">
    <source>
        <dbReference type="EMBL" id="GMH59710.1"/>
    </source>
</evidence>
<feature type="compositionally biased region" description="Polar residues" evidence="10">
    <location>
        <begin position="81"/>
        <end position="105"/>
    </location>
</feature>
<evidence type="ECO:0000256" key="4">
    <source>
        <dbReference type="ARBA" id="ARBA00022741"/>
    </source>
</evidence>
<feature type="binding site" evidence="8">
    <location>
        <begin position="164"/>
        <end position="171"/>
    </location>
    <ligand>
        <name>ATP</name>
        <dbReference type="ChEBI" id="CHEBI:30616"/>
    </ligand>
</feature>
<feature type="region of interest" description="Disordered" evidence="10">
    <location>
        <begin position="1528"/>
        <end position="1597"/>
    </location>
</feature>
<feature type="region of interest" description="Disordered" evidence="10">
    <location>
        <begin position="81"/>
        <end position="120"/>
    </location>
</feature>
<dbReference type="OrthoDB" id="196414at2759"/>
<keyword evidence="7" id="KW-0206">Cytoskeleton</keyword>
<feature type="coiled-coil region" evidence="9">
    <location>
        <begin position="1071"/>
        <end position="1160"/>
    </location>
</feature>
<evidence type="ECO:0000256" key="2">
    <source>
        <dbReference type="ARBA" id="ARBA00022490"/>
    </source>
</evidence>
<dbReference type="SMART" id="SM00129">
    <property type="entry name" value="KISc"/>
    <property type="match status" value="1"/>
</dbReference>
<feature type="domain" description="Kinesin motor" evidence="11">
    <location>
        <begin position="8"/>
        <end position="431"/>
    </location>
</feature>
<comment type="similarity">
    <text evidence="8">Belongs to the TRAFAC class myosin-kinesin ATPase superfamily. Kinesin family.</text>
</comment>
<comment type="subcellular location">
    <subcellularLocation>
        <location evidence="1">Cytoplasm</location>
        <location evidence="1">Cytoskeleton</location>
    </subcellularLocation>
</comment>
<comment type="caution">
    <text evidence="12">The sequence shown here is derived from an EMBL/GenBank/DDBJ whole genome shotgun (WGS) entry which is preliminary data.</text>
</comment>
<keyword evidence="9" id="KW-0175">Coiled coil</keyword>
<dbReference type="GO" id="GO:0072686">
    <property type="term" value="C:mitotic spindle"/>
    <property type="evidence" value="ECO:0007669"/>
    <property type="project" value="TreeGrafter"/>
</dbReference>
<dbReference type="GO" id="GO:0005524">
    <property type="term" value="F:ATP binding"/>
    <property type="evidence" value="ECO:0007669"/>
    <property type="project" value="UniProtKB-UniRule"/>
</dbReference>
<organism evidence="12 13">
    <name type="scientific">Triparma retinervis</name>
    <dbReference type="NCBI Taxonomy" id="2557542"/>
    <lineage>
        <taxon>Eukaryota</taxon>
        <taxon>Sar</taxon>
        <taxon>Stramenopiles</taxon>
        <taxon>Ochrophyta</taxon>
        <taxon>Bolidophyceae</taxon>
        <taxon>Parmales</taxon>
        <taxon>Triparmaceae</taxon>
        <taxon>Triparma</taxon>
    </lineage>
</organism>
<evidence type="ECO:0000256" key="3">
    <source>
        <dbReference type="ARBA" id="ARBA00022701"/>
    </source>
</evidence>
<feature type="region of interest" description="Disordered" evidence="10">
    <location>
        <begin position="999"/>
        <end position="1020"/>
    </location>
</feature>
<evidence type="ECO:0000256" key="10">
    <source>
        <dbReference type="SAM" id="MobiDB-lite"/>
    </source>
</evidence>
<evidence type="ECO:0000256" key="6">
    <source>
        <dbReference type="ARBA" id="ARBA00023175"/>
    </source>
</evidence>
<gene>
    <name evidence="12" type="ORF">TrRE_jg7243</name>
</gene>
<feature type="region of interest" description="Disordered" evidence="10">
    <location>
        <begin position="1473"/>
        <end position="1493"/>
    </location>
</feature>
<evidence type="ECO:0000256" key="1">
    <source>
        <dbReference type="ARBA" id="ARBA00004245"/>
    </source>
</evidence>
<dbReference type="GO" id="GO:0090307">
    <property type="term" value="P:mitotic spindle assembly"/>
    <property type="evidence" value="ECO:0007669"/>
    <property type="project" value="TreeGrafter"/>
</dbReference>
<dbReference type="EMBL" id="BRXZ01002317">
    <property type="protein sequence ID" value="GMH59710.1"/>
    <property type="molecule type" value="Genomic_DNA"/>
</dbReference>
<feature type="compositionally biased region" description="Low complexity" evidence="10">
    <location>
        <begin position="1537"/>
        <end position="1551"/>
    </location>
</feature>
<dbReference type="Gene3D" id="3.40.850.10">
    <property type="entry name" value="Kinesin motor domain"/>
    <property type="match status" value="1"/>
</dbReference>
<feature type="coiled-coil region" evidence="9">
    <location>
        <begin position="1275"/>
        <end position="1378"/>
    </location>
</feature>
<keyword evidence="4 8" id="KW-0547">Nucleotide-binding</keyword>
<dbReference type="InterPro" id="IPR047149">
    <property type="entry name" value="KIF11-like"/>
</dbReference>
<dbReference type="Proteomes" id="UP001165082">
    <property type="component" value="Unassembled WGS sequence"/>
</dbReference>
<dbReference type="CDD" id="cd00106">
    <property type="entry name" value="KISc"/>
    <property type="match status" value="1"/>
</dbReference>
<feature type="coiled-coil region" evidence="9">
    <location>
        <begin position="516"/>
        <end position="608"/>
    </location>
</feature>
<dbReference type="Pfam" id="PF00225">
    <property type="entry name" value="Kinesin"/>
    <property type="match status" value="1"/>
</dbReference>
<dbReference type="GO" id="GO:0008574">
    <property type="term" value="F:plus-end-directed microtubule motor activity"/>
    <property type="evidence" value="ECO:0007669"/>
    <property type="project" value="TreeGrafter"/>
</dbReference>
<protein>
    <recommendedName>
        <fullName evidence="11">Kinesin motor domain-containing protein</fullName>
    </recommendedName>
</protein>
<feature type="region of interest" description="Disordered" evidence="10">
    <location>
        <begin position="25"/>
        <end position="69"/>
    </location>
</feature>
<feature type="region of interest" description="Disordered" evidence="10">
    <location>
        <begin position="819"/>
        <end position="845"/>
    </location>
</feature>
<sequence length="1597" mass="177973">MVTSNLESIKVLVRIRPESTTRVYSSHRTPSHVHAQLLSPSESLSNPFTPSRSGTTVNQGGQSCITDHADGTSLSITNLNAASLSNPSTPKRGSQNRTPHKQSLNTPPPHPPRTPSTSTKHVTHKFTFDRVFGPSSTQVDVFSQVSPLVIDATLGFHTTVFAYGCTGSGKTHTIMGDIETPDGIDDLADSLDAGIIPRSVDLLFKTLEESERTSMVFVTYVELHNNTFYDLLADDNSAKIEIRESSNASGLGVYLSGVVRKQVTSTDEVHNHVRNGNKIRATAATALNQRSSRSHAVIALEIETLGGGGEEKVKMGKLNIVDLAGSERVQLSGVVGDALAEASAINASLSALGDVLNALSKYHKSSSSHPPSHAGAKQPFVPFRNSKLTHILKDSLGGSCKTVMIATIRPGEMFYGQTLSTLRYASRARDIKNLPTTHSDESLPGPGTPGGAGPSKLSQAYSTISQLRAKLNSRVTAFDDIRAAPTSPDAQRRVRSMHRKHAAEVIELKRQISGVVRSRNSELEAAKTTAEKLTREMEDYKTEADERIERMKEEAMVMVEEAKHTLDDTARKTLKKLAKERKVLKEKNSQLENEVSSMRRELSEINIKNKSNSQNTSSMVGDLQLQLRTLRDGLEKAAGQEEAEREREGWKDKFMEAVKHLESLKNEAEGRKKKHAKLEAAVKSVGQERDSLAQLLSDLKTQNVRHGAAMSTEIRDLTADNSKVRQKYQSSKGEVLSVQAKLKESELKNEKAIRDLKHMATAVGDMEEQRKQQEYQLEVMKKRIHEAKMEGVAEKSAVEGRNEYLERENIRLKSELAEENKRREYAERESARNAPLQSRVSKLSEENEMIKSDCEGLRSRLRRYEAESRHGAAVEMERDSMRSERDKLTEREGAMKAELHQLRRQNAAQGEEQKQLRNELKVAKNLNEDLEGALQKEKYTNSEMGSRIDEIVRDNKDLTLDLSRTKSLNDKLREDQEALGALCSSLKKTLNHLEKEKDSDLASHYSANERYKEEERRMGQKISDLETQLSKMSTKHDTLVHLNHELQDSVNLHRGKSSTLNGELTVMQESLARKSAELSAQNERRLSAEERLAAEQRATERLLRENEKIQGKISELNGEVNTMRGARDADAAASKMAVGSATAAAEREKLSRESAEHREEELVRKVSLIQASLTQEVGARKGAQAAKDAAVMDCESTKVRLDEALTSLKVHKNEKIEFEKLILGLKDENHKARGSALALTMEIENIREKMGEAKGRLEVENEGMKGKLGRADAERQQLFLDNDDLRRRVATKENEISTARAHVSSLEEKLEDAKRDAASHVKTGVQAVHDARDHGFEEGCEYTKTEMRSTVSKMQNEVKEMVEEMIQSEKKREAIKDQMAEHDAAFKMELDKLHAQLDLRADEVLKLKSIIGEKETELREVVRAKTKAEKEAKVIKSKYEFEHRTKDEVVHQAHDEVESLRKRTMSLEKDLARTDKTKRQWEREAKKATKQSKNDMKKALGIVKNHVAAGAPQELALDLEHLLGVGDDVDADDDETSMSLSESEVSSIGGVSTPGSMSIGTPGSMRSTRGRRLSSPYFGDLGKLPSRGEDPPTNKWV</sequence>
<dbReference type="PANTHER" id="PTHR47970:SF12">
    <property type="entry name" value="KINESIN FAMILY MEMBER 11"/>
    <property type="match status" value="1"/>
</dbReference>
<evidence type="ECO:0000256" key="8">
    <source>
        <dbReference type="PROSITE-ProRule" id="PRU00283"/>
    </source>
</evidence>
<dbReference type="PROSITE" id="PS50067">
    <property type="entry name" value="KINESIN_MOTOR_2"/>
    <property type="match status" value="1"/>
</dbReference>
<dbReference type="InterPro" id="IPR019821">
    <property type="entry name" value="Kinesin_motor_CS"/>
</dbReference>
<feature type="coiled-coil region" evidence="9">
    <location>
        <begin position="651"/>
        <end position="681"/>
    </location>
</feature>
<dbReference type="PANTHER" id="PTHR47970">
    <property type="entry name" value="KINESIN-LIKE PROTEIN KIF11"/>
    <property type="match status" value="1"/>
</dbReference>
<dbReference type="SUPFAM" id="SSF52540">
    <property type="entry name" value="P-loop containing nucleoside triphosphate hydrolases"/>
    <property type="match status" value="1"/>
</dbReference>
<keyword evidence="6 8" id="KW-0505">Motor protein</keyword>
<feature type="compositionally biased region" description="Basic and acidic residues" evidence="10">
    <location>
        <begin position="819"/>
        <end position="831"/>
    </location>
</feature>
<keyword evidence="5 8" id="KW-0067">ATP-binding</keyword>
<evidence type="ECO:0000256" key="7">
    <source>
        <dbReference type="ARBA" id="ARBA00023212"/>
    </source>
</evidence>
<dbReference type="InterPro" id="IPR027417">
    <property type="entry name" value="P-loop_NTPase"/>
</dbReference>
<keyword evidence="3" id="KW-0493">Microtubule</keyword>
<feature type="compositionally biased region" description="Polar residues" evidence="10">
    <location>
        <begin position="38"/>
        <end position="65"/>
    </location>
</feature>
<dbReference type="GO" id="GO:0051231">
    <property type="term" value="P:spindle elongation"/>
    <property type="evidence" value="ECO:0007669"/>
    <property type="project" value="TreeGrafter"/>
</dbReference>
<reference evidence="12" key="1">
    <citation type="submission" date="2022-07" db="EMBL/GenBank/DDBJ databases">
        <title>Genome analysis of Parmales, a sister group of diatoms, reveals the evolutionary specialization of diatoms from phago-mixotrophs to photoautotrophs.</title>
        <authorList>
            <person name="Ban H."/>
            <person name="Sato S."/>
            <person name="Yoshikawa S."/>
            <person name="Kazumasa Y."/>
            <person name="Nakamura Y."/>
            <person name="Ichinomiya M."/>
            <person name="Saitoh K."/>
            <person name="Sato N."/>
            <person name="Blanc-Mathieu R."/>
            <person name="Endo H."/>
            <person name="Kuwata A."/>
            <person name="Ogata H."/>
        </authorList>
    </citation>
    <scope>NUCLEOTIDE SEQUENCE</scope>
</reference>
<dbReference type="PRINTS" id="PR00380">
    <property type="entry name" value="KINESINHEAVY"/>
</dbReference>
<dbReference type="GO" id="GO:0005876">
    <property type="term" value="C:spindle microtubule"/>
    <property type="evidence" value="ECO:0007669"/>
    <property type="project" value="TreeGrafter"/>
</dbReference>
<dbReference type="PROSITE" id="PS00411">
    <property type="entry name" value="KINESIN_MOTOR_1"/>
    <property type="match status" value="1"/>
</dbReference>
<dbReference type="InterPro" id="IPR036961">
    <property type="entry name" value="Kinesin_motor_dom_sf"/>
</dbReference>
<evidence type="ECO:0000256" key="9">
    <source>
        <dbReference type="SAM" id="Coils"/>
    </source>
</evidence>
<evidence type="ECO:0000259" key="11">
    <source>
        <dbReference type="PROSITE" id="PS50067"/>
    </source>
</evidence>
<keyword evidence="2" id="KW-0963">Cytoplasm</keyword>
<evidence type="ECO:0000256" key="5">
    <source>
        <dbReference type="ARBA" id="ARBA00022840"/>
    </source>
</evidence>
<evidence type="ECO:0000313" key="13">
    <source>
        <dbReference type="Proteomes" id="UP001165082"/>
    </source>
</evidence>
<keyword evidence="13" id="KW-1185">Reference proteome</keyword>
<proteinExistence type="inferred from homology"/>
<dbReference type="InterPro" id="IPR001752">
    <property type="entry name" value="Kinesin_motor_dom"/>
</dbReference>
<feature type="region of interest" description="Disordered" evidence="10">
    <location>
        <begin position="434"/>
        <end position="457"/>
    </location>
</feature>
<name>A0A9W7A1K7_9STRA</name>